<sequence>MLCLHCMNYCLILLQITETNECSSEPCLNEGECINRVNGFSCTCKAGFAGTYCETELPVLNDAPISEDASNTSITISWRAWDPDMDDGDPPILAYIPYYRMDASDEWISGPRILTNETLQFKADNLEVDTLYEFSVAVVREVENAEGPRSPSLKVKTLCNGFQTWQSQLMFN</sequence>
<feature type="domain" description="Fibronectin type-III" evidence="8">
    <location>
        <begin position="60"/>
        <end position="160"/>
    </location>
</feature>
<dbReference type="InterPro" id="IPR013783">
    <property type="entry name" value="Ig-like_fold"/>
</dbReference>
<keyword evidence="2" id="KW-0964">Secreted</keyword>
<evidence type="ECO:0000256" key="2">
    <source>
        <dbReference type="ARBA" id="ARBA00022525"/>
    </source>
</evidence>
<dbReference type="GO" id="GO:0005576">
    <property type="term" value="C:extracellular region"/>
    <property type="evidence" value="ECO:0007669"/>
    <property type="project" value="UniProtKB-SubCell"/>
</dbReference>
<dbReference type="InterPro" id="IPR000742">
    <property type="entry name" value="EGF"/>
</dbReference>
<evidence type="ECO:0000259" key="8">
    <source>
        <dbReference type="PROSITE" id="PS50853"/>
    </source>
</evidence>
<dbReference type="PROSITE" id="PS01186">
    <property type="entry name" value="EGF_2"/>
    <property type="match status" value="1"/>
</dbReference>
<dbReference type="GO" id="GO:0005509">
    <property type="term" value="F:calcium ion binding"/>
    <property type="evidence" value="ECO:0007669"/>
    <property type="project" value="InterPro"/>
</dbReference>
<dbReference type="SUPFAM" id="SSF49265">
    <property type="entry name" value="Fibronectin type III"/>
    <property type="match status" value="1"/>
</dbReference>
<name>A0A9Q1C8U6_HOLLE</name>
<evidence type="ECO:0000256" key="3">
    <source>
        <dbReference type="ARBA" id="ARBA00022837"/>
    </source>
</evidence>
<dbReference type="InterPro" id="IPR000152">
    <property type="entry name" value="EGF-type_Asp/Asn_hydroxyl_site"/>
</dbReference>
<organism evidence="9 10">
    <name type="scientific">Holothuria leucospilota</name>
    <name type="common">Black long sea cucumber</name>
    <name type="synonym">Mertensiothuria leucospilota</name>
    <dbReference type="NCBI Taxonomy" id="206669"/>
    <lineage>
        <taxon>Eukaryota</taxon>
        <taxon>Metazoa</taxon>
        <taxon>Echinodermata</taxon>
        <taxon>Eleutherozoa</taxon>
        <taxon>Echinozoa</taxon>
        <taxon>Holothuroidea</taxon>
        <taxon>Aspidochirotacea</taxon>
        <taxon>Aspidochirotida</taxon>
        <taxon>Holothuriidae</taxon>
        <taxon>Holothuria</taxon>
    </lineage>
</organism>
<comment type="caution">
    <text evidence="5">Lacks conserved residue(s) required for the propagation of feature annotation.</text>
</comment>
<dbReference type="OrthoDB" id="6038898at2759"/>
<feature type="domain" description="EGF-like" evidence="7">
    <location>
        <begin position="18"/>
        <end position="54"/>
    </location>
</feature>
<keyword evidence="6" id="KW-0732">Signal</keyword>
<evidence type="ECO:0000313" key="10">
    <source>
        <dbReference type="Proteomes" id="UP001152320"/>
    </source>
</evidence>
<dbReference type="SMART" id="SM00179">
    <property type="entry name" value="EGF_CA"/>
    <property type="match status" value="1"/>
</dbReference>
<dbReference type="SUPFAM" id="SSF57196">
    <property type="entry name" value="EGF/Laminin"/>
    <property type="match status" value="1"/>
</dbReference>
<keyword evidence="10" id="KW-1185">Reference proteome</keyword>
<gene>
    <name evidence="9" type="ORF">HOLleu_14545</name>
</gene>
<dbReference type="PROSITE" id="PS00022">
    <property type="entry name" value="EGF_1"/>
    <property type="match status" value="1"/>
</dbReference>
<dbReference type="CDD" id="cd00054">
    <property type="entry name" value="EGF_CA"/>
    <property type="match status" value="1"/>
</dbReference>
<dbReference type="PANTHER" id="PTHR26391:SF18">
    <property type="entry name" value="PROTEIN KINASE RECEPTOR TIE-1, PUTATIVE-RELATED"/>
    <property type="match status" value="1"/>
</dbReference>
<proteinExistence type="predicted"/>
<protein>
    <submittedName>
        <fullName evidence="9">Sushi, von Willebrand factor type A, EGF and pentraxin domain-containing protein 1</fullName>
    </submittedName>
</protein>
<comment type="subcellular location">
    <subcellularLocation>
        <location evidence="1">Secreted</location>
        <location evidence="1">Extracellular space</location>
    </subcellularLocation>
</comment>
<dbReference type="InterPro" id="IPR036116">
    <property type="entry name" value="FN3_sf"/>
</dbReference>
<feature type="signal peptide" evidence="6">
    <location>
        <begin position="1"/>
        <end position="19"/>
    </location>
</feature>
<comment type="caution">
    <text evidence="9">The sequence shown here is derived from an EMBL/GenBank/DDBJ whole genome shotgun (WGS) entry which is preliminary data.</text>
</comment>
<dbReference type="PROSITE" id="PS00010">
    <property type="entry name" value="ASX_HYDROXYL"/>
    <property type="match status" value="1"/>
</dbReference>
<keyword evidence="3" id="KW-0106">Calcium</keyword>
<accession>A0A9Q1C8U6</accession>
<dbReference type="InterPro" id="IPR018097">
    <property type="entry name" value="EGF_Ca-bd_CS"/>
</dbReference>
<evidence type="ECO:0000313" key="9">
    <source>
        <dbReference type="EMBL" id="KAJ8040295.1"/>
    </source>
</evidence>
<dbReference type="PROSITE" id="PS50026">
    <property type="entry name" value="EGF_3"/>
    <property type="match status" value="1"/>
</dbReference>
<keyword evidence="4 5" id="KW-1015">Disulfide bond</keyword>
<evidence type="ECO:0000256" key="1">
    <source>
        <dbReference type="ARBA" id="ARBA00004239"/>
    </source>
</evidence>
<dbReference type="PROSITE" id="PS01187">
    <property type="entry name" value="EGF_CA"/>
    <property type="match status" value="1"/>
</dbReference>
<dbReference type="Pfam" id="PF00008">
    <property type="entry name" value="EGF"/>
    <property type="match status" value="1"/>
</dbReference>
<evidence type="ECO:0000256" key="5">
    <source>
        <dbReference type="PROSITE-ProRule" id="PRU00076"/>
    </source>
</evidence>
<dbReference type="InterPro" id="IPR003961">
    <property type="entry name" value="FN3_dom"/>
</dbReference>
<dbReference type="PANTHER" id="PTHR26391">
    <property type="entry name" value="INACTIVE TYROSINE-PROTEIN KINASE 7"/>
    <property type="match status" value="1"/>
</dbReference>
<evidence type="ECO:0000256" key="6">
    <source>
        <dbReference type="SAM" id="SignalP"/>
    </source>
</evidence>
<dbReference type="CDD" id="cd00063">
    <property type="entry name" value="FN3"/>
    <property type="match status" value="1"/>
</dbReference>
<feature type="disulfide bond" evidence="5">
    <location>
        <begin position="44"/>
        <end position="53"/>
    </location>
</feature>
<dbReference type="InterPro" id="IPR001881">
    <property type="entry name" value="EGF-like_Ca-bd_dom"/>
</dbReference>
<dbReference type="Gene3D" id="2.10.25.10">
    <property type="entry name" value="Laminin"/>
    <property type="match status" value="1"/>
</dbReference>
<dbReference type="FunFam" id="2.10.25.10:FF:000784">
    <property type="entry name" value="Uncharacterized protein"/>
    <property type="match status" value="1"/>
</dbReference>
<dbReference type="SMART" id="SM00181">
    <property type="entry name" value="EGF"/>
    <property type="match status" value="1"/>
</dbReference>
<evidence type="ECO:0000256" key="4">
    <source>
        <dbReference type="ARBA" id="ARBA00023157"/>
    </source>
</evidence>
<evidence type="ECO:0000259" key="7">
    <source>
        <dbReference type="PROSITE" id="PS50026"/>
    </source>
</evidence>
<dbReference type="Proteomes" id="UP001152320">
    <property type="component" value="Chromosome 6"/>
</dbReference>
<keyword evidence="5" id="KW-0245">EGF-like domain</keyword>
<dbReference type="Gene3D" id="2.60.40.10">
    <property type="entry name" value="Immunoglobulins"/>
    <property type="match status" value="1"/>
</dbReference>
<reference evidence="9" key="1">
    <citation type="submission" date="2021-10" db="EMBL/GenBank/DDBJ databases">
        <title>Tropical sea cucumber genome reveals ecological adaptation and Cuvierian tubules defense mechanism.</title>
        <authorList>
            <person name="Chen T."/>
        </authorList>
    </citation>
    <scope>NUCLEOTIDE SEQUENCE</scope>
    <source>
        <strain evidence="9">Nanhai2018</strain>
        <tissue evidence="9">Muscle</tissue>
    </source>
</reference>
<dbReference type="EMBL" id="JAIZAY010000006">
    <property type="protein sequence ID" value="KAJ8040295.1"/>
    <property type="molecule type" value="Genomic_DNA"/>
</dbReference>
<dbReference type="PROSITE" id="PS50853">
    <property type="entry name" value="FN3"/>
    <property type="match status" value="1"/>
</dbReference>
<dbReference type="AlphaFoldDB" id="A0A9Q1C8U6"/>
<feature type="chain" id="PRO_5040485258" evidence="6">
    <location>
        <begin position="20"/>
        <end position="172"/>
    </location>
</feature>